<evidence type="ECO:0000256" key="6">
    <source>
        <dbReference type="ARBA" id="ARBA00022989"/>
    </source>
</evidence>
<comment type="subunit">
    <text evidence="3 8">Homodimer and heterodimers.</text>
</comment>
<name>A0AAV8SPI6_9ROSI</name>
<dbReference type="EMBL" id="JAIWQS010000009">
    <property type="protein sequence ID" value="KAJ8753888.1"/>
    <property type="molecule type" value="Genomic_DNA"/>
</dbReference>
<reference evidence="11 12" key="1">
    <citation type="submission" date="2021-09" db="EMBL/GenBank/DDBJ databases">
        <title>Genomic insights and catalytic innovation underlie evolution of tropane alkaloids biosynthesis.</title>
        <authorList>
            <person name="Wang Y.-J."/>
            <person name="Tian T."/>
            <person name="Huang J.-P."/>
            <person name="Huang S.-X."/>
        </authorList>
    </citation>
    <scope>NUCLEOTIDE SEQUENCE [LARGE SCALE GENOMIC DNA]</scope>
    <source>
        <strain evidence="11">KIB-2018</strain>
        <tissue evidence="11">Leaf</tissue>
    </source>
</reference>
<feature type="domain" description="Casparian strip membrane protein" evidence="10">
    <location>
        <begin position="46"/>
        <end position="175"/>
    </location>
</feature>
<feature type="transmembrane region" description="Helical" evidence="8">
    <location>
        <begin position="85"/>
        <end position="105"/>
    </location>
</feature>
<evidence type="ECO:0000256" key="7">
    <source>
        <dbReference type="ARBA" id="ARBA00023136"/>
    </source>
</evidence>
<dbReference type="GO" id="GO:0005886">
    <property type="term" value="C:plasma membrane"/>
    <property type="evidence" value="ECO:0007669"/>
    <property type="project" value="UniProtKB-SubCell"/>
</dbReference>
<evidence type="ECO:0000256" key="3">
    <source>
        <dbReference type="ARBA" id="ARBA00011489"/>
    </source>
</evidence>
<evidence type="ECO:0000256" key="1">
    <source>
        <dbReference type="ARBA" id="ARBA00004651"/>
    </source>
</evidence>
<dbReference type="Proteomes" id="UP001159364">
    <property type="component" value="Linkage Group LG09"/>
</dbReference>
<comment type="similarity">
    <text evidence="2 8">Belongs to the Casparian strip membrane proteins (CASP) family.</text>
</comment>
<keyword evidence="12" id="KW-1185">Reference proteome</keyword>
<evidence type="ECO:0000256" key="5">
    <source>
        <dbReference type="ARBA" id="ARBA00022692"/>
    </source>
</evidence>
<dbReference type="Pfam" id="PF04535">
    <property type="entry name" value="CASP_dom"/>
    <property type="match status" value="1"/>
</dbReference>
<dbReference type="PANTHER" id="PTHR33573">
    <property type="entry name" value="CASP-LIKE PROTEIN 4A4"/>
    <property type="match status" value="1"/>
</dbReference>
<dbReference type="PANTHER" id="PTHR33573:SF57">
    <property type="entry name" value="CASP-LIKE PROTEIN 4B1"/>
    <property type="match status" value="1"/>
</dbReference>
<gene>
    <name evidence="11" type="ORF">K2173_000142</name>
</gene>
<comment type="subcellular location">
    <subcellularLocation>
        <location evidence="1 8">Cell membrane</location>
        <topology evidence="1 8">Multi-pass membrane protein</topology>
    </subcellularLocation>
</comment>
<evidence type="ECO:0000259" key="10">
    <source>
        <dbReference type="Pfam" id="PF04535"/>
    </source>
</evidence>
<evidence type="ECO:0000256" key="9">
    <source>
        <dbReference type="SAM" id="MobiDB-lite"/>
    </source>
</evidence>
<protein>
    <recommendedName>
        <fullName evidence="8">CASP-like protein</fullName>
    </recommendedName>
</protein>
<feature type="transmembrane region" description="Helical" evidence="8">
    <location>
        <begin position="51"/>
        <end position="70"/>
    </location>
</feature>
<keyword evidence="4 8" id="KW-1003">Cell membrane</keyword>
<evidence type="ECO:0000313" key="11">
    <source>
        <dbReference type="EMBL" id="KAJ8753888.1"/>
    </source>
</evidence>
<feature type="region of interest" description="Disordered" evidence="9">
    <location>
        <begin position="1"/>
        <end position="29"/>
    </location>
</feature>
<feature type="transmembrane region" description="Helical" evidence="8">
    <location>
        <begin position="165"/>
        <end position="186"/>
    </location>
</feature>
<accession>A0AAV8SPI6</accession>
<keyword evidence="5 8" id="KW-0812">Transmembrane</keyword>
<keyword evidence="7 8" id="KW-0472">Membrane</keyword>
<feature type="transmembrane region" description="Helical" evidence="8">
    <location>
        <begin position="125"/>
        <end position="145"/>
    </location>
</feature>
<evidence type="ECO:0000256" key="2">
    <source>
        <dbReference type="ARBA" id="ARBA00007651"/>
    </source>
</evidence>
<organism evidence="11 12">
    <name type="scientific">Erythroxylum novogranatense</name>
    <dbReference type="NCBI Taxonomy" id="1862640"/>
    <lineage>
        <taxon>Eukaryota</taxon>
        <taxon>Viridiplantae</taxon>
        <taxon>Streptophyta</taxon>
        <taxon>Embryophyta</taxon>
        <taxon>Tracheophyta</taxon>
        <taxon>Spermatophyta</taxon>
        <taxon>Magnoliopsida</taxon>
        <taxon>eudicotyledons</taxon>
        <taxon>Gunneridae</taxon>
        <taxon>Pentapetalae</taxon>
        <taxon>rosids</taxon>
        <taxon>fabids</taxon>
        <taxon>Malpighiales</taxon>
        <taxon>Erythroxylaceae</taxon>
        <taxon>Erythroxylum</taxon>
    </lineage>
</organism>
<sequence>MSHSDDKPQGDTTPVETAHPAGNAQSGTTAFGVGHIMRRWKRDDMIKKGSVVLRGVALLFSLLAFLIMASNKHGDWKNFDKYEEYRYLLAIAILSTLYTAAQVALQVREISTGKRLFDHRISTVVGFIGDQVLSYFLMSSASAAVPLTNRMRQAADNIFTDTSTAAIAMAFLAFLMLAFSALISGYKLSTQSYI</sequence>
<evidence type="ECO:0000313" key="12">
    <source>
        <dbReference type="Proteomes" id="UP001159364"/>
    </source>
</evidence>
<dbReference type="AlphaFoldDB" id="A0AAV8SPI6"/>
<keyword evidence="6 8" id="KW-1133">Transmembrane helix</keyword>
<evidence type="ECO:0000256" key="4">
    <source>
        <dbReference type="ARBA" id="ARBA00022475"/>
    </source>
</evidence>
<evidence type="ECO:0000256" key="8">
    <source>
        <dbReference type="RuleBase" id="RU361233"/>
    </source>
</evidence>
<proteinExistence type="inferred from homology"/>
<comment type="caution">
    <text evidence="11">The sequence shown here is derived from an EMBL/GenBank/DDBJ whole genome shotgun (WGS) entry which is preliminary data.</text>
</comment>
<dbReference type="InterPro" id="IPR006702">
    <property type="entry name" value="CASP_dom"/>
</dbReference>